<reference evidence="4 5" key="1">
    <citation type="journal article" date="2015" name="Genome Announc.">
        <title>Expanding the biotechnology potential of lactobacilli through comparative genomics of 213 strains and associated genera.</title>
        <authorList>
            <person name="Sun Z."/>
            <person name="Harris H.M."/>
            <person name="McCann A."/>
            <person name="Guo C."/>
            <person name="Argimon S."/>
            <person name="Zhang W."/>
            <person name="Yang X."/>
            <person name="Jeffery I.B."/>
            <person name="Cooney J.C."/>
            <person name="Kagawa T.F."/>
            <person name="Liu W."/>
            <person name="Song Y."/>
            <person name="Salvetti E."/>
            <person name="Wrobel A."/>
            <person name="Rasinkangas P."/>
            <person name="Parkhill J."/>
            <person name="Rea M.C."/>
            <person name="O'Sullivan O."/>
            <person name="Ritari J."/>
            <person name="Douillard F.P."/>
            <person name="Paul Ross R."/>
            <person name="Yang R."/>
            <person name="Briner A.E."/>
            <person name="Felis G.E."/>
            <person name="de Vos W.M."/>
            <person name="Barrangou R."/>
            <person name="Klaenhammer T.R."/>
            <person name="Caufield P.W."/>
            <person name="Cui Y."/>
            <person name="Zhang H."/>
            <person name="O'Toole P.W."/>
        </authorList>
    </citation>
    <scope>NUCLEOTIDE SEQUENCE [LARGE SCALE GENOMIC DNA]</scope>
    <source>
        <strain evidence="4 5">DSM 20653</strain>
    </source>
</reference>
<feature type="domain" description="Glucosyltransferase 3-like N-terminal" evidence="2">
    <location>
        <begin position="4"/>
        <end position="158"/>
    </location>
</feature>
<dbReference type="SUPFAM" id="SSF53756">
    <property type="entry name" value="UDP-Glycosyltransferase/glycogen phosphorylase"/>
    <property type="match status" value="1"/>
</dbReference>
<dbReference type="STRING" id="1423820.FC64_GL001303"/>
<evidence type="ECO:0000313" key="5">
    <source>
        <dbReference type="Proteomes" id="UP000051291"/>
    </source>
</evidence>
<feature type="domain" description="Glucosyltransferase 3-like C-terminal" evidence="3">
    <location>
        <begin position="178"/>
        <end position="336"/>
    </location>
</feature>
<accession>A0A0R1ZB05</accession>
<name>A0A0R1ZB05_9LACO</name>
<evidence type="ECO:0008006" key="6">
    <source>
        <dbReference type="Google" id="ProtNLM"/>
    </source>
</evidence>
<dbReference type="AlphaFoldDB" id="A0A0R1ZB05"/>
<dbReference type="InterPro" id="IPR058591">
    <property type="entry name" value="Gtf3_N"/>
</dbReference>
<keyword evidence="1" id="KW-0808">Transferase</keyword>
<evidence type="ECO:0000256" key="1">
    <source>
        <dbReference type="ARBA" id="ARBA00022679"/>
    </source>
</evidence>
<evidence type="ECO:0000259" key="2">
    <source>
        <dbReference type="Pfam" id="PF26334"/>
    </source>
</evidence>
<dbReference type="Gene3D" id="3.40.50.2000">
    <property type="entry name" value="Glycogen Phosphorylase B"/>
    <property type="match status" value="2"/>
</dbReference>
<dbReference type="RefSeq" id="WP_057907133.1">
    <property type="nucleotide sequence ID" value="NZ_AYYZ01000030.1"/>
</dbReference>
<dbReference type="Pfam" id="PF26334">
    <property type="entry name" value="Gtf3_N"/>
    <property type="match status" value="1"/>
</dbReference>
<keyword evidence="5" id="KW-1185">Reference proteome</keyword>
<dbReference type="PATRIC" id="fig|1423820.4.peg.1329"/>
<evidence type="ECO:0000259" key="3">
    <source>
        <dbReference type="Pfam" id="PF26337"/>
    </source>
</evidence>
<gene>
    <name evidence="4" type="ORF">FC64_GL001303</name>
</gene>
<comment type="caution">
    <text evidence="4">The sequence shown here is derived from an EMBL/GenBank/DDBJ whole genome shotgun (WGS) entry which is preliminary data.</text>
</comment>
<protein>
    <recommendedName>
        <fullName evidence="6">Beta-1,6-galactofuranosyltransferase</fullName>
    </recommendedName>
</protein>
<dbReference type="EMBL" id="AYYZ01000030">
    <property type="protein sequence ID" value="KRM51493.1"/>
    <property type="molecule type" value="Genomic_DNA"/>
</dbReference>
<evidence type="ECO:0000313" key="4">
    <source>
        <dbReference type="EMBL" id="KRM51493.1"/>
    </source>
</evidence>
<dbReference type="Proteomes" id="UP000051291">
    <property type="component" value="Unassembled WGS sequence"/>
</dbReference>
<dbReference type="InterPro" id="IPR058592">
    <property type="entry name" value="Gtf3_C"/>
</dbReference>
<proteinExistence type="predicted"/>
<dbReference type="Pfam" id="PF26337">
    <property type="entry name" value="Gtf3_C"/>
    <property type="match status" value="1"/>
</dbReference>
<sequence>MNNYLVNIDDPVLNGGQKAKNDITRFLTEDGFKELNIPITIHPEDKSLGAQIRKFKDGFITIPKAIKKIQDANNIVFQYPIYSTFIMNKLIPAIKKNTHANLIIVIHDVESIRMFQDGGYQRDEMNILNAADLIISHNQFMTDWLNQQHVNAKIVNLNLFDYYNPQQLSMNNSFDKSVVFAGNLAKSEFLSKFNPDFPLTLFGPNPAEQYQPNVNYQGSLDPDELPAYLTQNFGLVWDGTSTTTCDGTYGHYLKYNNPHKTSLYLSSGLPVIIWKEAALAQFITENNVGFAVASLNEINDRLDQMTAEDYQTMKQNTLAVAEKLRSGYFIKTAMHTALKELKEN</sequence>
<dbReference type="PIRSF" id="PIRSF007023">
    <property type="entry name" value="UDP-Galf_transf"/>
    <property type="match status" value="1"/>
</dbReference>
<organism evidence="4 5">
    <name type="scientific">Ligilactobacillus araffinosus DSM 20653</name>
    <dbReference type="NCBI Taxonomy" id="1423820"/>
    <lineage>
        <taxon>Bacteria</taxon>
        <taxon>Bacillati</taxon>
        <taxon>Bacillota</taxon>
        <taxon>Bacilli</taxon>
        <taxon>Lactobacillales</taxon>
        <taxon>Lactobacillaceae</taxon>
        <taxon>Ligilactobacillus</taxon>
    </lineage>
</organism>